<organism evidence="1 2">
    <name type="scientific">Candidatus Regiella insecticola 5.15</name>
    <dbReference type="NCBI Taxonomy" id="1005043"/>
    <lineage>
        <taxon>Bacteria</taxon>
        <taxon>Pseudomonadati</taxon>
        <taxon>Pseudomonadota</taxon>
        <taxon>Gammaproteobacteria</taxon>
        <taxon>Enterobacterales</taxon>
        <taxon>Enterobacteriaceae</taxon>
        <taxon>aphid secondary symbionts</taxon>
        <taxon>Candidatus Regiella</taxon>
    </lineage>
</organism>
<keyword evidence="1" id="KW-0418">Kinase</keyword>
<dbReference type="Gene3D" id="3.90.1200.10">
    <property type="match status" value="1"/>
</dbReference>
<feature type="non-terminal residue" evidence="1">
    <location>
        <position position="1"/>
    </location>
</feature>
<dbReference type="Pfam" id="PF04655">
    <property type="entry name" value="APH_6_hur"/>
    <property type="match status" value="1"/>
</dbReference>
<dbReference type="GO" id="GO:0019748">
    <property type="term" value="P:secondary metabolic process"/>
    <property type="evidence" value="ECO:0007669"/>
    <property type="project" value="InterPro"/>
</dbReference>
<name>G2H1W6_9ENTR</name>
<dbReference type="InterPro" id="IPR006748">
    <property type="entry name" value="NH2Glyco/OHUrea_AB-resist_kin"/>
</dbReference>
<dbReference type="GO" id="GO:0016773">
    <property type="term" value="F:phosphotransferase activity, alcohol group as acceptor"/>
    <property type="evidence" value="ECO:0007669"/>
    <property type="project" value="InterPro"/>
</dbReference>
<dbReference type="SUPFAM" id="SSF56112">
    <property type="entry name" value="Protein kinase-like (PK-like)"/>
    <property type="match status" value="1"/>
</dbReference>
<dbReference type="AlphaFoldDB" id="G2H1W6"/>
<protein>
    <submittedName>
        <fullName evidence="1">Streptomycin 6-kinase</fullName>
    </submittedName>
</protein>
<accession>G2H1W6</accession>
<dbReference type="OrthoDB" id="3638028at2"/>
<keyword evidence="1" id="KW-0808">Transferase</keyword>
<dbReference type="PATRIC" id="fig|1005043.3.peg.1901"/>
<reference evidence="1 2" key="1">
    <citation type="journal article" date="2012" name="Genome Res.">
        <title>Genomic basis of endosymbiont-conferred protection against an insect parasitoid.</title>
        <authorList>
            <person name="Hansen A.K."/>
            <person name="Vorburger C."/>
            <person name="Moran N.A."/>
        </authorList>
    </citation>
    <scope>NUCLEOTIDE SEQUENCE [LARGE SCALE GENOMIC DNA]</scope>
    <source>
        <strain evidence="2">R5.15</strain>
    </source>
</reference>
<dbReference type="InterPro" id="IPR011009">
    <property type="entry name" value="Kinase-like_dom_sf"/>
</dbReference>
<evidence type="ECO:0000313" key="2">
    <source>
        <dbReference type="Proteomes" id="UP000004116"/>
    </source>
</evidence>
<comment type="caution">
    <text evidence="1">The sequence shown here is derived from an EMBL/GenBank/DDBJ whole genome shotgun (WGS) entry which is preliminary data.</text>
</comment>
<dbReference type="GO" id="GO:0016301">
    <property type="term" value="F:kinase activity"/>
    <property type="evidence" value="ECO:0007669"/>
    <property type="project" value="UniProtKB-KW"/>
</dbReference>
<keyword evidence="2" id="KW-1185">Reference proteome</keyword>
<dbReference type="Proteomes" id="UP000004116">
    <property type="component" value="Unassembled WGS sequence"/>
</dbReference>
<proteinExistence type="predicted"/>
<gene>
    <name evidence="1" type="ORF">Rin_00020630</name>
</gene>
<sequence length="198" mass="21624">KVLDYTDNALLLKRTLGNKSLIKMTRSGLDDQASKIICRVAACLHTPRKQCLPDLMPLSTCFEALMSAAKKHGGIFDDAAYLARSLLAKPEEVVVLHGDLHHGNILDSGSQGWLAIDPKGFLGERGFDFANIFCNPDADIATSPGRLMKQVMVVTKMAHLEQHRLLAWIVSWAALSAAWHIEDGGGSRHYIGSCQNCA</sequence>
<evidence type="ECO:0000313" key="1">
    <source>
        <dbReference type="EMBL" id="EGY28014.1"/>
    </source>
</evidence>
<dbReference type="EMBL" id="AGCA01000483">
    <property type="protein sequence ID" value="EGY28014.1"/>
    <property type="molecule type" value="Genomic_DNA"/>
</dbReference>
<dbReference type="RefSeq" id="WP_006707693.1">
    <property type="nucleotide sequence ID" value="NZ_AGCA01000483.1"/>
</dbReference>